<keyword evidence="1" id="KW-0812">Transmembrane</keyword>
<protein>
    <submittedName>
        <fullName evidence="3">Sensor protein lytS</fullName>
    </submittedName>
</protein>
<dbReference type="Pfam" id="PF06580">
    <property type="entry name" value="His_kinase"/>
    <property type="match status" value="1"/>
</dbReference>
<evidence type="ECO:0000256" key="1">
    <source>
        <dbReference type="SAM" id="Phobius"/>
    </source>
</evidence>
<organism evidence="3 4">
    <name type="scientific">Larkinella knui</name>
    <dbReference type="NCBI Taxonomy" id="2025310"/>
    <lineage>
        <taxon>Bacteria</taxon>
        <taxon>Pseudomonadati</taxon>
        <taxon>Bacteroidota</taxon>
        <taxon>Cytophagia</taxon>
        <taxon>Cytophagales</taxon>
        <taxon>Spirosomataceae</taxon>
        <taxon>Larkinella</taxon>
    </lineage>
</organism>
<dbReference type="PANTHER" id="PTHR34220:SF7">
    <property type="entry name" value="SENSOR HISTIDINE KINASE YPDA"/>
    <property type="match status" value="1"/>
</dbReference>
<dbReference type="AlphaFoldDB" id="A0A3P1CAG3"/>
<evidence type="ECO:0000313" key="4">
    <source>
        <dbReference type="Proteomes" id="UP000274271"/>
    </source>
</evidence>
<sequence length="355" mass="40910">MVTKQTPALVANGAEPINDRWLQIIGIPLAVIPFVVFYLEEYGYDWRLFAQTFSWGLVSTAIIWQLLRWWVMKVRAWYAGREQFRQRVLTTFLGYALFTIPFQPVETWVVSHLDLTGLITPAEFPRVYLIHIGMALLFAFLVGAIYESMYYLQKNREAITEAEALKKATLQSQYDNLKNQVNPHFLFNSLNSLSSLITEDKKQAGAFLDELASVYRYLLQEGDRELTPLRSEVEFIRSYLFLIQTRFGSAISFTIDVNERFLDDMLPPLTLQTLVENAIRYNMILPEKPLLLTIRTVDSGQLLVTNPIQLKPLRVTAIPIGLGTLTDRFRRLGLPALEINDDGKEFRVLVPLLRR</sequence>
<dbReference type="Proteomes" id="UP000274271">
    <property type="component" value="Unassembled WGS sequence"/>
</dbReference>
<feature type="transmembrane region" description="Helical" evidence="1">
    <location>
        <begin position="88"/>
        <end position="105"/>
    </location>
</feature>
<accession>A0A3P1CAG3</accession>
<dbReference type="EMBL" id="RQJP01000007">
    <property type="protein sequence ID" value="RRB10308.1"/>
    <property type="molecule type" value="Genomic_DNA"/>
</dbReference>
<feature type="transmembrane region" description="Helical" evidence="1">
    <location>
        <begin position="46"/>
        <end position="67"/>
    </location>
</feature>
<keyword evidence="1" id="KW-0472">Membrane</keyword>
<keyword evidence="1" id="KW-1133">Transmembrane helix</keyword>
<feature type="transmembrane region" description="Helical" evidence="1">
    <location>
        <begin position="125"/>
        <end position="146"/>
    </location>
</feature>
<dbReference type="InterPro" id="IPR010559">
    <property type="entry name" value="Sig_transdc_His_kin_internal"/>
</dbReference>
<dbReference type="PANTHER" id="PTHR34220">
    <property type="entry name" value="SENSOR HISTIDINE KINASE YPDA"/>
    <property type="match status" value="1"/>
</dbReference>
<keyword evidence="4" id="KW-1185">Reference proteome</keyword>
<proteinExistence type="predicted"/>
<dbReference type="OrthoDB" id="976300at2"/>
<name>A0A3P1CAG3_9BACT</name>
<feature type="domain" description="Signal transduction histidine kinase internal region" evidence="2">
    <location>
        <begin position="173"/>
        <end position="250"/>
    </location>
</feature>
<comment type="caution">
    <text evidence="3">The sequence shown here is derived from an EMBL/GenBank/DDBJ whole genome shotgun (WGS) entry which is preliminary data.</text>
</comment>
<evidence type="ECO:0000313" key="3">
    <source>
        <dbReference type="EMBL" id="RRB10308.1"/>
    </source>
</evidence>
<feature type="transmembrane region" description="Helical" evidence="1">
    <location>
        <begin position="21"/>
        <end position="40"/>
    </location>
</feature>
<dbReference type="GO" id="GO:0016020">
    <property type="term" value="C:membrane"/>
    <property type="evidence" value="ECO:0007669"/>
    <property type="project" value="InterPro"/>
</dbReference>
<reference evidence="3 4" key="1">
    <citation type="submission" date="2018-11" db="EMBL/GenBank/DDBJ databases">
        <authorList>
            <person name="Zhou Z."/>
            <person name="Wang G."/>
        </authorList>
    </citation>
    <scope>NUCLEOTIDE SEQUENCE [LARGE SCALE GENOMIC DNA]</scope>
    <source>
        <strain evidence="3 4">KCTC42998</strain>
    </source>
</reference>
<dbReference type="GO" id="GO:0000155">
    <property type="term" value="F:phosphorelay sensor kinase activity"/>
    <property type="evidence" value="ECO:0007669"/>
    <property type="project" value="InterPro"/>
</dbReference>
<gene>
    <name evidence="3" type="ORF">EHT87_29185</name>
</gene>
<dbReference type="InterPro" id="IPR050640">
    <property type="entry name" value="Bact_2-comp_sensor_kinase"/>
</dbReference>
<evidence type="ECO:0000259" key="2">
    <source>
        <dbReference type="Pfam" id="PF06580"/>
    </source>
</evidence>